<evidence type="ECO:0000256" key="10">
    <source>
        <dbReference type="ARBA" id="ARBA00041355"/>
    </source>
</evidence>
<evidence type="ECO:0000256" key="3">
    <source>
        <dbReference type="ARBA" id="ARBA00009123"/>
    </source>
</evidence>
<keyword evidence="9" id="KW-0687">Ribonucleoprotein</keyword>
<evidence type="ECO:0000313" key="13">
    <source>
        <dbReference type="EMBL" id="CDR42364.1"/>
    </source>
</evidence>
<dbReference type="InterPro" id="IPR050914">
    <property type="entry name" value="snRNP_SmB/NAA38-like"/>
</dbReference>
<dbReference type="Gene3D" id="2.30.30.100">
    <property type="match status" value="1"/>
</dbReference>
<comment type="subcellular location">
    <subcellularLocation>
        <location evidence="2">Cytoplasm</location>
    </subcellularLocation>
    <subcellularLocation>
        <location evidence="1">Nucleus</location>
    </subcellularLocation>
</comment>
<feature type="domain" description="Sm" evidence="12">
    <location>
        <begin position="24"/>
        <end position="120"/>
    </location>
</feature>
<dbReference type="EMBL" id="LK052894">
    <property type="protein sequence ID" value="CDR42364.1"/>
    <property type="molecule type" value="Genomic_DNA"/>
</dbReference>
<keyword evidence="6" id="KW-0694">RNA-binding</keyword>
<dbReference type="PANTHER" id="PTHR10701:SF0">
    <property type="entry name" value="SMALL NUCLEAR RIBONUCLEOPROTEIN-ASSOCIATED PROTEIN B"/>
    <property type="match status" value="1"/>
</dbReference>
<evidence type="ECO:0000256" key="11">
    <source>
        <dbReference type="SAM" id="MobiDB-lite"/>
    </source>
</evidence>
<dbReference type="GO" id="GO:0003723">
    <property type="term" value="F:RNA binding"/>
    <property type="evidence" value="ECO:0007669"/>
    <property type="project" value="UniProtKB-KW"/>
</dbReference>
<gene>
    <name evidence="13" type="ORF">CYFA0S_09e02036g</name>
</gene>
<keyword evidence="4" id="KW-0963">Cytoplasm</keyword>
<evidence type="ECO:0000256" key="1">
    <source>
        <dbReference type="ARBA" id="ARBA00004123"/>
    </source>
</evidence>
<dbReference type="GO" id="GO:0070990">
    <property type="term" value="F:snRNP binding"/>
    <property type="evidence" value="ECO:0007669"/>
    <property type="project" value="TreeGrafter"/>
</dbReference>
<protein>
    <recommendedName>
        <fullName evidence="10">Sm protein B</fullName>
    </recommendedName>
</protein>
<evidence type="ECO:0000256" key="7">
    <source>
        <dbReference type="ARBA" id="ARBA00023187"/>
    </source>
</evidence>
<keyword evidence="7" id="KW-0508">mRNA splicing</keyword>
<evidence type="ECO:0000259" key="12">
    <source>
        <dbReference type="PROSITE" id="PS52002"/>
    </source>
</evidence>
<dbReference type="GO" id="GO:0071004">
    <property type="term" value="C:U2-type prespliceosome"/>
    <property type="evidence" value="ECO:0007669"/>
    <property type="project" value="TreeGrafter"/>
</dbReference>
<keyword evidence="8" id="KW-0539">Nucleus</keyword>
<accession>A0A061B3W2</accession>
<dbReference type="Pfam" id="PF01423">
    <property type="entry name" value="LSM"/>
    <property type="match status" value="1"/>
</dbReference>
<comment type="similarity">
    <text evidence="3">Belongs to the snRNP SmB/SmN family.</text>
</comment>
<dbReference type="InterPro" id="IPR001163">
    <property type="entry name" value="Sm_dom_euk/arc"/>
</dbReference>
<reference evidence="13" key="1">
    <citation type="journal article" date="2014" name="Genome Announc.">
        <title>Genome sequence of the yeast Cyberlindnera fabianii (Hansenula fabianii).</title>
        <authorList>
            <person name="Freel K.C."/>
            <person name="Sarilar V."/>
            <person name="Neuveglise C."/>
            <person name="Devillers H."/>
            <person name="Friedrich A."/>
            <person name="Schacherer J."/>
        </authorList>
    </citation>
    <scope>NUCLEOTIDE SEQUENCE</scope>
    <source>
        <strain evidence="13">YJS4271</strain>
    </source>
</reference>
<dbReference type="GO" id="GO:0005737">
    <property type="term" value="C:cytoplasm"/>
    <property type="evidence" value="ECO:0007669"/>
    <property type="project" value="UniProtKB-SubCell"/>
</dbReference>
<proteinExistence type="inferred from homology"/>
<dbReference type="GO" id="GO:0071013">
    <property type="term" value="C:catalytic step 2 spliceosome"/>
    <property type="evidence" value="ECO:0007669"/>
    <property type="project" value="TreeGrafter"/>
</dbReference>
<dbReference type="PROSITE" id="PS52002">
    <property type="entry name" value="SM"/>
    <property type="match status" value="1"/>
</dbReference>
<dbReference type="VEuPathDB" id="FungiDB:BON22_2642"/>
<dbReference type="GO" id="GO:0005687">
    <property type="term" value="C:U4 snRNP"/>
    <property type="evidence" value="ECO:0007669"/>
    <property type="project" value="TreeGrafter"/>
</dbReference>
<dbReference type="SUPFAM" id="SSF50182">
    <property type="entry name" value="Sm-like ribonucleoproteins"/>
    <property type="match status" value="1"/>
</dbReference>
<dbReference type="InterPro" id="IPR010920">
    <property type="entry name" value="LSM_dom_sf"/>
</dbReference>
<organism evidence="13">
    <name type="scientific">Cyberlindnera fabianii</name>
    <name type="common">Yeast</name>
    <name type="synonym">Hansenula fabianii</name>
    <dbReference type="NCBI Taxonomy" id="36022"/>
    <lineage>
        <taxon>Eukaryota</taxon>
        <taxon>Fungi</taxon>
        <taxon>Dikarya</taxon>
        <taxon>Ascomycota</taxon>
        <taxon>Saccharomycotina</taxon>
        <taxon>Saccharomycetes</taxon>
        <taxon>Phaffomycetales</taxon>
        <taxon>Phaffomycetaceae</taxon>
        <taxon>Cyberlindnera</taxon>
    </lineage>
</organism>
<dbReference type="GO" id="GO:0005686">
    <property type="term" value="C:U2 snRNP"/>
    <property type="evidence" value="ECO:0007669"/>
    <property type="project" value="TreeGrafter"/>
</dbReference>
<evidence type="ECO:0000256" key="5">
    <source>
        <dbReference type="ARBA" id="ARBA00022664"/>
    </source>
</evidence>
<dbReference type="OrthoDB" id="2020720at2759"/>
<dbReference type="AlphaFoldDB" id="A0A061B3W2"/>
<evidence type="ECO:0000256" key="9">
    <source>
        <dbReference type="ARBA" id="ARBA00023274"/>
    </source>
</evidence>
<dbReference type="GO" id="GO:0046540">
    <property type="term" value="C:U4/U6 x U5 tri-snRNP complex"/>
    <property type="evidence" value="ECO:0007669"/>
    <property type="project" value="TreeGrafter"/>
</dbReference>
<dbReference type="CDD" id="cd01717">
    <property type="entry name" value="Sm_B"/>
    <property type="match status" value="1"/>
</dbReference>
<dbReference type="InterPro" id="IPR047575">
    <property type="entry name" value="Sm"/>
</dbReference>
<dbReference type="PANTHER" id="PTHR10701">
    <property type="entry name" value="SMALL NUCLEAR RIBONUCLEOPROTEIN-ASSOCIATED PROTEIN B AND N"/>
    <property type="match status" value="1"/>
</dbReference>
<sequence length="179" mass="19342">MVCGTEIHTGKRTNLLTSGIGSNHTEKGQTDILNYRVKVITMDSREFIGELLSFDKHYNLVLANTEEFRLTKKSLLSLKDRAKNKTSEPESSLIQEQKRTLGLVILRGEHVISVTIEAPPANAAPKLKQLKQGGGVIKPLTKGTAVGPGASKLSGPVRTSAPGFTGAPKRFNPPPGFKK</sequence>
<dbReference type="GO" id="GO:0005685">
    <property type="term" value="C:U1 snRNP"/>
    <property type="evidence" value="ECO:0007669"/>
    <property type="project" value="TreeGrafter"/>
</dbReference>
<dbReference type="PhylomeDB" id="A0A061B3W2"/>
<dbReference type="GO" id="GO:0005682">
    <property type="term" value="C:U5 snRNP"/>
    <property type="evidence" value="ECO:0007669"/>
    <property type="project" value="TreeGrafter"/>
</dbReference>
<dbReference type="SMART" id="SM00651">
    <property type="entry name" value="Sm"/>
    <property type="match status" value="1"/>
</dbReference>
<keyword evidence="5" id="KW-0507">mRNA processing</keyword>
<feature type="region of interest" description="Disordered" evidence="11">
    <location>
        <begin position="141"/>
        <end position="179"/>
    </location>
</feature>
<dbReference type="GO" id="GO:0000398">
    <property type="term" value="P:mRNA splicing, via spliceosome"/>
    <property type="evidence" value="ECO:0007669"/>
    <property type="project" value="TreeGrafter"/>
</dbReference>
<evidence type="ECO:0000256" key="4">
    <source>
        <dbReference type="ARBA" id="ARBA00022490"/>
    </source>
</evidence>
<evidence type="ECO:0000256" key="8">
    <source>
        <dbReference type="ARBA" id="ARBA00023242"/>
    </source>
</evidence>
<evidence type="ECO:0000256" key="6">
    <source>
        <dbReference type="ARBA" id="ARBA00022884"/>
    </source>
</evidence>
<name>A0A061B3W2_CYBFA</name>
<evidence type="ECO:0000256" key="2">
    <source>
        <dbReference type="ARBA" id="ARBA00004496"/>
    </source>
</evidence>